<keyword evidence="1" id="KW-0732">Signal</keyword>
<proteinExistence type="predicted"/>
<evidence type="ECO:0000256" key="1">
    <source>
        <dbReference type="SAM" id="SignalP"/>
    </source>
</evidence>
<dbReference type="Proteomes" id="UP000472320">
    <property type="component" value="Unassembled WGS sequence"/>
</dbReference>
<reference evidence="2 3" key="1">
    <citation type="submission" date="2019-11" db="EMBL/GenBank/DDBJ databases">
        <title>Type strains purchased from KCTC, JCM and DSMZ.</title>
        <authorList>
            <person name="Lu H."/>
        </authorList>
    </citation>
    <scope>NUCLEOTIDE SEQUENCE [LARGE SCALE GENOMIC DNA]</scope>
    <source>
        <strain evidence="2 3">JCM 31587</strain>
    </source>
</reference>
<dbReference type="EMBL" id="WNKX01000005">
    <property type="protein sequence ID" value="MTW10514.1"/>
    <property type="molecule type" value="Genomic_DNA"/>
</dbReference>
<evidence type="ECO:0000313" key="3">
    <source>
        <dbReference type="Proteomes" id="UP000472320"/>
    </source>
</evidence>
<organism evidence="2 3">
    <name type="scientific">Massilia eburnea</name>
    <dbReference type="NCBI Taxonomy" id="1776165"/>
    <lineage>
        <taxon>Bacteria</taxon>
        <taxon>Pseudomonadati</taxon>
        <taxon>Pseudomonadota</taxon>
        <taxon>Betaproteobacteria</taxon>
        <taxon>Burkholderiales</taxon>
        <taxon>Oxalobacteraceae</taxon>
        <taxon>Telluria group</taxon>
        <taxon>Massilia</taxon>
    </lineage>
</organism>
<comment type="caution">
    <text evidence="2">The sequence shown here is derived from an EMBL/GenBank/DDBJ whole genome shotgun (WGS) entry which is preliminary data.</text>
</comment>
<evidence type="ECO:0000313" key="2">
    <source>
        <dbReference type="EMBL" id="MTW10514.1"/>
    </source>
</evidence>
<protein>
    <recommendedName>
        <fullName evidence="4">Lipoprotein</fullName>
    </recommendedName>
</protein>
<name>A0A6L6QEM6_9BURK</name>
<sequence length="253" mass="27916">MANLNKIAICGTAFLLLATCSVAQGNAPAGKAQRESEAMTEQIKQGDNDKERWSRVSLYSDSEEPEDLAMTVVKSVGLAMKLDPTHGQLAFTSKGSKQVFAIATTVDDKRTVCPKYNVRVIDASAKHAVLRRVCNEYEFRPNRFVASVDYFIYDADTSTMRSIWHNEVTKKGSPLPVAKPVPMVRVLPNGYQFDWQAQNLNNISEGPTEIHTTYLRKNVEGARSLICTDNAAPKGEGLEAGYCEGERPPVITK</sequence>
<dbReference type="OrthoDB" id="8774663at2"/>
<evidence type="ECO:0008006" key="4">
    <source>
        <dbReference type="Google" id="ProtNLM"/>
    </source>
</evidence>
<feature type="signal peptide" evidence="1">
    <location>
        <begin position="1"/>
        <end position="23"/>
    </location>
</feature>
<feature type="chain" id="PRO_5027035936" description="Lipoprotein" evidence="1">
    <location>
        <begin position="24"/>
        <end position="253"/>
    </location>
</feature>
<dbReference type="RefSeq" id="WP_155453467.1">
    <property type="nucleotide sequence ID" value="NZ_WNKX01000005.1"/>
</dbReference>
<accession>A0A6L6QEM6</accession>
<gene>
    <name evidence="2" type="ORF">GM658_07840</name>
</gene>
<dbReference type="AlphaFoldDB" id="A0A6L6QEM6"/>
<keyword evidence="3" id="KW-1185">Reference proteome</keyword>